<evidence type="ECO:0000313" key="1">
    <source>
        <dbReference type="EMBL" id="AHF24052.1"/>
    </source>
</evidence>
<dbReference type="EMBL" id="KC246783">
    <property type="protein sequence ID" value="AHF24052.1"/>
    <property type="molecule type" value="Genomic_DNA"/>
</dbReference>
<name>W0FMP0_9BACT</name>
<accession>W0FMP0</accession>
<reference evidence="1" key="1">
    <citation type="journal article" date="2013" name="PLoS ONE">
        <title>Metagenomic insights into the carbohydrate-active enzymes carried by the microorganisms adhering to solid digesta in the rumen of cows.</title>
        <authorList>
            <person name="Wang L."/>
            <person name="Hatem A."/>
            <person name="Catalyurek U.V."/>
            <person name="Morrison M."/>
            <person name="Yu Z."/>
        </authorList>
    </citation>
    <scope>NUCLEOTIDE SEQUENCE</scope>
</reference>
<sequence>MKSQAMRMYEARNVLADQPIAIWEPKIVNGRIVFDWRPASKDRARQYAELLFNGRNFQHIEEETRMRLINLRYIRGIEFRLDQLMVRVFRPKGGRRR</sequence>
<protein>
    <submittedName>
        <fullName evidence="1">Uncharacterized protein</fullName>
    </submittedName>
</protein>
<proteinExistence type="predicted"/>
<dbReference type="AlphaFoldDB" id="W0FMP0"/>
<organism evidence="1">
    <name type="scientific">uncultured bacterium Contig643</name>
    <dbReference type="NCBI Taxonomy" id="1393602"/>
    <lineage>
        <taxon>Bacteria</taxon>
        <taxon>environmental samples</taxon>
    </lineage>
</organism>